<reference evidence="1" key="1">
    <citation type="journal article" date="2021" name="Environ. Microbiol.">
        <title>Gene family expansions and transcriptome signatures uncover fungal adaptations to wood decay.</title>
        <authorList>
            <person name="Hage H."/>
            <person name="Miyauchi S."/>
            <person name="Viragh M."/>
            <person name="Drula E."/>
            <person name="Min B."/>
            <person name="Chaduli D."/>
            <person name="Navarro D."/>
            <person name="Favel A."/>
            <person name="Norest M."/>
            <person name="Lesage-Meessen L."/>
            <person name="Balint B."/>
            <person name="Merenyi Z."/>
            <person name="de Eugenio L."/>
            <person name="Morin E."/>
            <person name="Martinez A.T."/>
            <person name="Baldrian P."/>
            <person name="Stursova M."/>
            <person name="Martinez M.J."/>
            <person name="Novotny C."/>
            <person name="Magnuson J.K."/>
            <person name="Spatafora J.W."/>
            <person name="Maurice S."/>
            <person name="Pangilinan J."/>
            <person name="Andreopoulos W."/>
            <person name="LaButti K."/>
            <person name="Hundley H."/>
            <person name="Na H."/>
            <person name="Kuo A."/>
            <person name="Barry K."/>
            <person name="Lipzen A."/>
            <person name="Henrissat B."/>
            <person name="Riley R."/>
            <person name="Ahrendt S."/>
            <person name="Nagy L.G."/>
            <person name="Grigoriev I.V."/>
            <person name="Martin F."/>
            <person name="Rosso M.N."/>
        </authorList>
    </citation>
    <scope>NUCLEOTIDE SEQUENCE</scope>
    <source>
        <strain evidence="1">CBS 384.51</strain>
    </source>
</reference>
<dbReference type="Proteomes" id="UP001055072">
    <property type="component" value="Unassembled WGS sequence"/>
</dbReference>
<evidence type="ECO:0000313" key="2">
    <source>
        <dbReference type="Proteomes" id="UP001055072"/>
    </source>
</evidence>
<organism evidence="1 2">
    <name type="scientific">Irpex rosettiformis</name>
    <dbReference type="NCBI Taxonomy" id="378272"/>
    <lineage>
        <taxon>Eukaryota</taxon>
        <taxon>Fungi</taxon>
        <taxon>Dikarya</taxon>
        <taxon>Basidiomycota</taxon>
        <taxon>Agaricomycotina</taxon>
        <taxon>Agaricomycetes</taxon>
        <taxon>Polyporales</taxon>
        <taxon>Irpicaceae</taxon>
        <taxon>Irpex</taxon>
    </lineage>
</organism>
<evidence type="ECO:0000313" key="1">
    <source>
        <dbReference type="EMBL" id="KAI0084096.1"/>
    </source>
</evidence>
<sequence>MADARTLLKAKRQEARVNHPLASYNSAGQLRCVACGTNVKHTSSWEGHVGSKAHRINAGRMRGEQQKKAEEELRLRNNEKRKVDDNEDKEMEEESGVKRQKLISDTQGILVKQSSPTIITSFPTDFFSDLSKTRSSSVADDEDEDDEATTNTNLTSVDVEWAKFKQTVLDAPDERERYERATIFAEPVLAAEVPEGFLAHESTGGQPEHVTPSSKEGLRRKKEKDERELIMDRLVEEERAQEEADAKVSMLKQRLENLRKQRAKAKQT</sequence>
<keyword evidence="2" id="KW-1185">Reference proteome</keyword>
<accession>A0ACB8TPZ2</accession>
<proteinExistence type="predicted"/>
<comment type="caution">
    <text evidence="1">The sequence shown here is derived from an EMBL/GenBank/DDBJ whole genome shotgun (WGS) entry which is preliminary data.</text>
</comment>
<protein>
    <submittedName>
        <fullName evidence="1">Uncharacterized protein</fullName>
    </submittedName>
</protein>
<gene>
    <name evidence="1" type="ORF">BDY19DRAFT_555547</name>
</gene>
<dbReference type="EMBL" id="MU274947">
    <property type="protein sequence ID" value="KAI0084096.1"/>
    <property type="molecule type" value="Genomic_DNA"/>
</dbReference>
<name>A0ACB8TPZ2_9APHY</name>